<organism evidence="1">
    <name type="scientific">marine sediment metagenome</name>
    <dbReference type="NCBI Taxonomy" id="412755"/>
    <lineage>
        <taxon>unclassified sequences</taxon>
        <taxon>metagenomes</taxon>
        <taxon>ecological metagenomes</taxon>
    </lineage>
</organism>
<protein>
    <recommendedName>
        <fullName evidence="2">Nucleotide-diphospho-sugar transferase domain-containing protein</fullName>
    </recommendedName>
</protein>
<proteinExistence type="predicted"/>
<name>A0A0F9KSB4_9ZZZZ</name>
<dbReference type="EMBL" id="LAZR01014252">
    <property type="protein sequence ID" value="KKM18290.1"/>
    <property type="molecule type" value="Genomic_DNA"/>
</dbReference>
<evidence type="ECO:0008006" key="2">
    <source>
        <dbReference type="Google" id="ProtNLM"/>
    </source>
</evidence>
<accession>A0A0F9KSB4</accession>
<gene>
    <name evidence="1" type="ORF">LCGC14_1667140</name>
</gene>
<sequence length="223" mass="26414">MINIICILWVGVFRGRNFTINDIVRLYELVKKNIDRPFNFYCLSNYPFHFPHLPIKRIPLKHGYPGWWSKVELHRPDLPKGRTLYLDLDTHIVGSLKPILDYPGDLVMFGSRATGRGLGLVHRYQAATMLFDSGTRVMREFYDRFRMNAEHWMEKYRSEQDIMGDWIPRQPTFPHEWMLKLNNCKNMTALPKGVIIVTGQPKDISFRDTEKIKWYNNQKPIIT</sequence>
<evidence type="ECO:0000313" key="1">
    <source>
        <dbReference type="EMBL" id="KKM18290.1"/>
    </source>
</evidence>
<comment type="caution">
    <text evidence="1">The sequence shown here is derived from an EMBL/GenBank/DDBJ whole genome shotgun (WGS) entry which is preliminary data.</text>
</comment>
<dbReference type="AlphaFoldDB" id="A0A0F9KSB4"/>
<dbReference type="SUPFAM" id="SSF53448">
    <property type="entry name" value="Nucleotide-diphospho-sugar transferases"/>
    <property type="match status" value="1"/>
</dbReference>
<dbReference type="InterPro" id="IPR029044">
    <property type="entry name" value="Nucleotide-diphossugar_trans"/>
</dbReference>
<reference evidence="1" key="1">
    <citation type="journal article" date="2015" name="Nature">
        <title>Complex archaea that bridge the gap between prokaryotes and eukaryotes.</title>
        <authorList>
            <person name="Spang A."/>
            <person name="Saw J.H."/>
            <person name="Jorgensen S.L."/>
            <person name="Zaremba-Niedzwiedzka K."/>
            <person name="Martijn J."/>
            <person name="Lind A.E."/>
            <person name="van Eijk R."/>
            <person name="Schleper C."/>
            <person name="Guy L."/>
            <person name="Ettema T.J."/>
        </authorList>
    </citation>
    <scope>NUCLEOTIDE SEQUENCE</scope>
</reference>